<evidence type="ECO:0000313" key="3">
    <source>
        <dbReference type="Proteomes" id="UP000008311"/>
    </source>
</evidence>
<feature type="region of interest" description="Disordered" evidence="1">
    <location>
        <begin position="253"/>
        <end position="290"/>
    </location>
</feature>
<dbReference type="Proteomes" id="UP000008311">
    <property type="component" value="Unassembled WGS sequence"/>
</dbReference>
<sequence length="290" mass="32009">QQGDEAPAVVQQRGRLVRQQQQAVVAALGMRVVGVGALVLVGQAQRGGQVASGHVLGHVLVQLLAGDLFGRAHRRPVGSAVCLGHGVDAQRLMVLVHHIAQQAGHDPAEIDHGEVEQRQQDQPAEQRQQQRHGNLRTAAQQEQKKAQQRIGLADDAHRVQDQQRIECGEKARRLHQHDDAGRQQKGQQQQGQLRHAQAHPRTPADDDAVHHQNGEQLPGQMGPVRVQVARIVRSARYALRTQRCHLETIAAGGQQDTDLHQPDGQGCGQEEQRLEQQAAQRQKQRIAQRL</sequence>
<feature type="compositionally biased region" description="Low complexity" evidence="1">
    <location>
        <begin position="183"/>
        <end position="195"/>
    </location>
</feature>
<keyword evidence="3" id="KW-1185">Reference proteome</keyword>
<dbReference type="InParanoid" id="B9TLP0"/>
<gene>
    <name evidence="2" type="ORF">RCOM_1986710</name>
</gene>
<evidence type="ECO:0000256" key="1">
    <source>
        <dbReference type="SAM" id="MobiDB-lite"/>
    </source>
</evidence>
<feature type="compositionally biased region" description="Basic and acidic residues" evidence="1">
    <location>
        <begin position="173"/>
        <end position="182"/>
    </location>
</feature>
<dbReference type="AlphaFoldDB" id="B9TLP0"/>
<evidence type="ECO:0000313" key="2">
    <source>
        <dbReference type="EMBL" id="EEF23224.1"/>
    </source>
</evidence>
<accession>B9TLP0</accession>
<organism evidence="2 3">
    <name type="scientific">Ricinus communis</name>
    <name type="common">Castor bean</name>
    <dbReference type="NCBI Taxonomy" id="3988"/>
    <lineage>
        <taxon>Eukaryota</taxon>
        <taxon>Viridiplantae</taxon>
        <taxon>Streptophyta</taxon>
        <taxon>Embryophyta</taxon>
        <taxon>Tracheophyta</taxon>
        <taxon>Spermatophyta</taxon>
        <taxon>Magnoliopsida</taxon>
        <taxon>eudicotyledons</taxon>
        <taxon>Gunneridae</taxon>
        <taxon>Pentapetalae</taxon>
        <taxon>rosids</taxon>
        <taxon>fabids</taxon>
        <taxon>Malpighiales</taxon>
        <taxon>Euphorbiaceae</taxon>
        <taxon>Acalyphoideae</taxon>
        <taxon>Acalypheae</taxon>
        <taxon>Ricinus</taxon>
    </lineage>
</organism>
<feature type="region of interest" description="Disordered" evidence="1">
    <location>
        <begin position="173"/>
        <end position="222"/>
    </location>
</feature>
<reference evidence="3" key="1">
    <citation type="journal article" date="2010" name="Nat. Biotechnol.">
        <title>Draft genome sequence of the oilseed species Ricinus communis.</title>
        <authorList>
            <person name="Chan A.P."/>
            <person name="Crabtree J."/>
            <person name="Zhao Q."/>
            <person name="Lorenzi H."/>
            <person name="Orvis J."/>
            <person name="Puiu D."/>
            <person name="Melake-Berhan A."/>
            <person name="Jones K.M."/>
            <person name="Redman J."/>
            <person name="Chen G."/>
            <person name="Cahoon E.B."/>
            <person name="Gedil M."/>
            <person name="Stanke M."/>
            <person name="Haas B.J."/>
            <person name="Wortman J.R."/>
            <person name="Fraser-Liggett C.M."/>
            <person name="Ravel J."/>
            <person name="Rabinowicz P.D."/>
        </authorList>
    </citation>
    <scope>NUCLEOTIDE SEQUENCE [LARGE SCALE GENOMIC DNA]</scope>
    <source>
        <strain evidence="3">cv. Hale</strain>
    </source>
</reference>
<dbReference type="EMBL" id="EQ987184">
    <property type="protein sequence ID" value="EEF23224.1"/>
    <property type="molecule type" value="Genomic_DNA"/>
</dbReference>
<feature type="non-terminal residue" evidence="2">
    <location>
        <position position="1"/>
    </location>
</feature>
<proteinExistence type="predicted"/>
<protein>
    <submittedName>
        <fullName evidence="2">Uncharacterized protein</fullName>
    </submittedName>
</protein>
<feature type="compositionally biased region" description="Basic and acidic residues" evidence="1">
    <location>
        <begin position="202"/>
        <end position="213"/>
    </location>
</feature>
<feature type="region of interest" description="Disordered" evidence="1">
    <location>
        <begin position="113"/>
        <end position="157"/>
    </location>
</feature>
<name>B9TLP0_RICCO</name>